<evidence type="ECO:0000256" key="1">
    <source>
        <dbReference type="SAM" id="Phobius"/>
    </source>
</evidence>
<dbReference type="EMBL" id="JAAOIW010000001">
    <property type="protein sequence ID" value="NHN28353.1"/>
    <property type="molecule type" value="Genomic_DNA"/>
</dbReference>
<keyword evidence="3" id="KW-1185">Reference proteome</keyword>
<gene>
    <name evidence="2" type="ORF">G9U52_00750</name>
</gene>
<reference evidence="2" key="1">
    <citation type="submission" date="2020-03" db="EMBL/GenBank/DDBJ databases">
        <title>Draft sequencing of Paenibacilllus sp. S3N08.</title>
        <authorList>
            <person name="Kim D.-U."/>
        </authorList>
    </citation>
    <scope>NUCLEOTIDE SEQUENCE</scope>
    <source>
        <strain evidence="2">S3N08</strain>
    </source>
</reference>
<dbReference type="Proteomes" id="UP001165962">
    <property type="component" value="Unassembled WGS sequence"/>
</dbReference>
<comment type="caution">
    <text evidence="2">The sequence shown here is derived from an EMBL/GenBank/DDBJ whole genome shotgun (WGS) entry which is preliminary data.</text>
</comment>
<keyword evidence="1" id="KW-0472">Membrane</keyword>
<accession>A0ABX0IY56</accession>
<name>A0ABX0IY56_9BACL</name>
<keyword evidence="1" id="KW-0812">Transmembrane</keyword>
<evidence type="ECO:0008006" key="4">
    <source>
        <dbReference type="Google" id="ProtNLM"/>
    </source>
</evidence>
<organism evidence="2 3">
    <name type="scientific">Paenibacillus agricola</name>
    <dbReference type="NCBI Taxonomy" id="2716264"/>
    <lineage>
        <taxon>Bacteria</taxon>
        <taxon>Bacillati</taxon>
        <taxon>Bacillota</taxon>
        <taxon>Bacilli</taxon>
        <taxon>Bacillales</taxon>
        <taxon>Paenibacillaceae</taxon>
        <taxon>Paenibacillus</taxon>
    </lineage>
</organism>
<evidence type="ECO:0000313" key="3">
    <source>
        <dbReference type="Proteomes" id="UP001165962"/>
    </source>
</evidence>
<dbReference type="RefSeq" id="WP_166144717.1">
    <property type="nucleotide sequence ID" value="NZ_JAAOIW010000001.1"/>
</dbReference>
<protein>
    <recommendedName>
        <fullName evidence="4">YceG-like family protein</fullName>
    </recommendedName>
</protein>
<feature type="transmembrane region" description="Helical" evidence="1">
    <location>
        <begin position="6"/>
        <end position="24"/>
    </location>
</feature>
<proteinExistence type="predicted"/>
<evidence type="ECO:0000313" key="2">
    <source>
        <dbReference type="EMBL" id="NHN28353.1"/>
    </source>
</evidence>
<keyword evidence="1" id="KW-1133">Transmembrane helix</keyword>
<sequence length="172" mass="19114">MLTNKSLLYGLGIGLIIGALLLQLMNITKPPSARADFIDGSSTINEMDPGQLKEVAMKYYQVFDKDQKLFNQAQVDASVQQKVKEEQDKHPVAVQQQPGQEVVKETYIYVSNGLNAGNVADLLVQSGVVTDRKGFEDLMAQQQLNYRIVAGVYMFKSPYELPVVVSTITTRQ</sequence>